<reference evidence="3 4" key="1">
    <citation type="submission" date="2016-08" db="EMBL/GenBank/DDBJ databases">
        <authorList>
            <person name="Seilhamer J.J."/>
        </authorList>
    </citation>
    <scope>NUCLEOTIDE SEQUENCE [LARGE SCALE GENOMIC DNA]</scope>
    <source>
        <strain evidence="3 4">A37T2</strain>
    </source>
</reference>
<evidence type="ECO:0000313" key="3">
    <source>
        <dbReference type="EMBL" id="SCB77081.1"/>
    </source>
</evidence>
<dbReference type="GO" id="GO:0003677">
    <property type="term" value="F:DNA binding"/>
    <property type="evidence" value="ECO:0007669"/>
    <property type="project" value="InterPro"/>
</dbReference>
<dbReference type="PIRSF" id="PIRSF005047">
    <property type="entry name" value="UCP005047_YshC"/>
    <property type="match status" value="1"/>
</dbReference>
<dbReference type="CDD" id="cd07436">
    <property type="entry name" value="PHP_PolX"/>
    <property type="match status" value="1"/>
</dbReference>
<dbReference type="InterPro" id="IPR047967">
    <property type="entry name" value="PolX_PHP"/>
</dbReference>
<dbReference type="Pfam" id="PF14716">
    <property type="entry name" value="HHH_8"/>
    <property type="match status" value="1"/>
</dbReference>
<dbReference type="SUPFAM" id="SSF47802">
    <property type="entry name" value="DNA polymerase beta, N-terminal domain-like"/>
    <property type="match status" value="1"/>
</dbReference>
<dbReference type="SMART" id="SM00483">
    <property type="entry name" value="POLXc"/>
    <property type="match status" value="1"/>
</dbReference>
<dbReference type="Gene3D" id="1.10.150.20">
    <property type="entry name" value="5' to 3' exonuclease, C-terminal subdomain"/>
    <property type="match status" value="1"/>
</dbReference>
<evidence type="ECO:0000259" key="2">
    <source>
        <dbReference type="SMART" id="SM00483"/>
    </source>
</evidence>
<dbReference type="PANTHER" id="PTHR36928">
    <property type="entry name" value="PHOSPHATASE YCDX-RELATED"/>
    <property type="match status" value="1"/>
</dbReference>
<dbReference type="InterPro" id="IPR022311">
    <property type="entry name" value="PolX-like"/>
</dbReference>
<feature type="domain" description="DNA-directed DNA polymerase X" evidence="2">
    <location>
        <begin position="10"/>
        <end position="305"/>
    </location>
</feature>
<dbReference type="STRING" id="1335309.GA0116948_101230"/>
<dbReference type="Proteomes" id="UP000242818">
    <property type="component" value="Unassembled WGS sequence"/>
</dbReference>
<dbReference type="InterPro" id="IPR003141">
    <property type="entry name" value="Pol/His_phosphatase_N"/>
</dbReference>
<dbReference type="GO" id="GO:0005829">
    <property type="term" value="C:cytosol"/>
    <property type="evidence" value="ECO:0007669"/>
    <property type="project" value="TreeGrafter"/>
</dbReference>
<dbReference type="GO" id="GO:0003887">
    <property type="term" value="F:DNA-directed DNA polymerase activity"/>
    <property type="evidence" value="ECO:0007669"/>
    <property type="project" value="InterPro"/>
</dbReference>
<keyword evidence="4" id="KW-1185">Reference proteome</keyword>
<feature type="domain" description="Polymerase/histidinol phosphatase N-terminal" evidence="1">
    <location>
        <begin position="330"/>
        <end position="389"/>
    </location>
</feature>
<accession>A0A1C3Z3Y5</accession>
<dbReference type="PANTHER" id="PTHR36928:SF1">
    <property type="entry name" value="PHOSPHATASE YCDX-RELATED"/>
    <property type="match status" value="1"/>
</dbReference>
<dbReference type="FunFam" id="3.20.20.140:FF:000047">
    <property type="entry name" value="PHP domain-containing protein"/>
    <property type="match status" value="1"/>
</dbReference>
<protein>
    <submittedName>
        <fullName evidence="3">DNA polymerase (Family 10)</fullName>
    </submittedName>
</protein>
<evidence type="ECO:0000259" key="1">
    <source>
        <dbReference type="SMART" id="SM00481"/>
    </source>
</evidence>
<evidence type="ECO:0000313" key="4">
    <source>
        <dbReference type="Proteomes" id="UP000242818"/>
    </source>
</evidence>
<proteinExistence type="predicted"/>
<dbReference type="SUPFAM" id="SSF81301">
    <property type="entry name" value="Nucleotidyltransferase"/>
    <property type="match status" value="1"/>
</dbReference>
<dbReference type="InterPro" id="IPR043519">
    <property type="entry name" value="NT_sf"/>
</dbReference>
<organism evidence="3 4">
    <name type="scientific">Chitinophaga costaii</name>
    <dbReference type="NCBI Taxonomy" id="1335309"/>
    <lineage>
        <taxon>Bacteria</taxon>
        <taxon>Pseudomonadati</taxon>
        <taxon>Bacteroidota</taxon>
        <taxon>Chitinophagia</taxon>
        <taxon>Chitinophagales</taxon>
        <taxon>Chitinophagaceae</taxon>
        <taxon>Chitinophaga</taxon>
    </lineage>
</organism>
<dbReference type="InterPro" id="IPR016195">
    <property type="entry name" value="Pol/histidinol_Pase-like"/>
</dbReference>
<dbReference type="GO" id="GO:0042578">
    <property type="term" value="F:phosphoric ester hydrolase activity"/>
    <property type="evidence" value="ECO:0007669"/>
    <property type="project" value="TreeGrafter"/>
</dbReference>
<dbReference type="Pfam" id="PF14520">
    <property type="entry name" value="HHH_5"/>
    <property type="match status" value="1"/>
</dbReference>
<sequence length="562" mass="62520">MVHLFYLAPMDNRTIADNFSLLSKLMDIHGENSFKAKSFGSAAFTIEKLPLPLDGMPLDDMKKLKGIGESLLKNIQELLLSGRLPLLDNYIEITPPGILEMMKIKGLGPKKIATIWKELEIESLGELLYACNENRLTLLKGFGEKTQDSVRENIGFYMANRERFLYAQVETFALDLEKQLRQLFSPATVSLTGHFRRQETIIDEVELVIALPIDLLEETLVSMKAFSLVTRTEALLILHHEEKVKVKIYSATEDSFTTTLFHTTASPAFLNDFHAAGGNAAGPFHTEEAIFEKAGIAYLHPALREGLGEVGKAKGLEAWPELIQPGDIKGIIHAHSTWSDGRYDLEQMAVAAAQQGFEYLVISDHSRTAVYANGLSIERIQAQHAQIQELNQRLAPFRIFKSIESDILGDGSLDYPNEVLASFDLVIASVHANLKMTEDKAMARLIKAIENPYTTILGHLTGRLLLSRNGYPVDHDKIIDACRANNVVIELNAHPRRLDMDWRYIAKALDKGCLISIDPDAHSIEGFADIRYGVLAAQKGGLTKQYNLSSFSAVALEAYLKG</sequence>
<dbReference type="Gene3D" id="1.10.150.110">
    <property type="entry name" value="DNA polymerase beta, N-terminal domain-like"/>
    <property type="match status" value="1"/>
</dbReference>
<dbReference type="EMBL" id="FMAR01000001">
    <property type="protein sequence ID" value="SCB77081.1"/>
    <property type="molecule type" value="Genomic_DNA"/>
</dbReference>
<dbReference type="GO" id="GO:0008270">
    <property type="term" value="F:zinc ion binding"/>
    <property type="evidence" value="ECO:0007669"/>
    <property type="project" value="TreeGrafter"/>
</dbReference>
<gene>
    <name evidence="3" type="ORF">GA0116948_101230</name>
</gene>
<dbReference type="InterPro" id="IPR050243">
    <property type="entry name" value="PHP_phosphatase"/>
</dbReference>
<dbReference type="AlphaFoldDB" id="A0A1C3Z3Y5"/>
<dbReference type="SUPFAM" id="SSF89550">
    <property type="entry name" value="PHP domain-like"/>
    <property type="match status" value="1"/>
</dbReference>
<name>A0A1C3Z3Y5_9BACT</name>
<dbReference type="Gene3D" id="3.20.20.140">
    <property type="entry name" value="Metal-dependent hydrolases"/>
    <property type="match status" value="1"/>
</dbReference>
<dbReference type="InterPro" id="IPR010996">
    <property type="entry name" value="HHH_MUS81"/>
</dbReference>
<dbReference type="InterPro" id="IPR002054">
    <property type="entry name" value="DNA-dir_DNA_pol_X"/>
</dbReference>
<dbReference type="SMART" id="SM00481">
    <property type="entry name" value="POLIIIAc"/>
    <property type="match status" value="1"/>
</dbReference>
<dbReference type="InterPro" id="IPR027421">
    <property type="entry name" value="DNA_pol_lamdba_lyase_dom_sf"/>
</dbReference>